<feature type="region of interest" description="Disordered" evidence="9">
    <location>
        <begin position="1"/>
        <end position="67"/>
    </location>
</feature>
<dbReference type="InterPro" id="IPR001650">
    <property type="entry name" value="Helicase_C-like"/>
</dbReference>
<evidence type="ECO:0000256" key="6">
    <source>
        <dbReference type="ARBA" id="ARBA00047984"/>
    </source>
</evidence>
<feature type="short sequence motif" description="Q motif" evidence="7">
    <location>
        <begin position="151"/>
        <end position="179"/>
    </location>
</feature>
<dbReference type="Pfam" id="PF00270">
    <property type="entry name" value="DEAD"/>
    <property type="match status" value="1"/>
</dbReference>
<comment type="similarity">
    <text evidence="8">Belongs to the DEAD box helicase family.</text>
</comment>
<dbReference type="InterPro" id="IPR027417">
    <property type="entry name" value="P-loop_NTPase"/>
</dbReference>
<sequence>MSGWDANPTPGSAWEGNTGSAGWISQQPDNATFNTSDMSAALPDDKVEQSQSDGTVDAAATSSGNATANGWVKPEEYDYGEYATGGGQFDCNAAVYYWDGEEGDIGPEVPELEADLFGPPERRELPHGIDFTKTAMIHLEQEGPVRIVPIKSFEDAGLHPAMAKNVELAQYKVPTPIQKFCIPAITAGHDVIGIAQTGSGKTAAYLIPILNKLMGKAKKLAAPRPNPAACGTSSSVRAESLVCIVVPTRELAIQIFMEARKFCYRSMLRPCVVYGGGPLRDQINQLSKGCDVLIATPGRLLDFIDRPQLLTLRRLRYMVIDEADEMLHDDWKEDFDKILGGGEQEEGNIQYMLFSATFPKRLRELAMTHLATEHVRFRVGRAGIANEQIKQVVLLTDPSMKRQCLMDLLNSMPPARTIVFVNNKRVADELDDFMFNQGLPCTSIHADRTQREREDAMRAFRAGSSPILIATGVTARGIDVRNVCHVVNYDLPSMDHGGIEEYTHRIGRTGRIGHEGLATSFYTERDEPIASVLVRTMLETKQEIPEFLKQFEPEGEDRENLKFESEEQLESAFGMGDDSGCAWGGGGGESSAWGSGGGGGESTGNAWGGGDAADAGTTTDGGWGAGGASGGASGGSW</sequence>
<protein>
    <recommendedName>
        <fullName evidence="1">RNA helicase</fullName>
        <ecNumber evidence="1">3.6.4.13</ecNumber>
    </recommendedName>
</protein>
<dbReference type="Proteomes" id="UP000284375">
    <property type="component" value="Unassembled WGS sequence"/>
</dbReference>
<dbReference type="SMART" id="SM00490">
    <property type="entry name" value="HELICc"/>
    <property type="match status" value="1"/>
</dbReference>
<evidence type="ECO:0000256" key="9">
    <source>
        <dbReference type="SAM" id="MobiDB-lite"/>
    </source>
</evidence>
<dbReference type="InterPro" id="IPR014014">
    <property type="entry name" value="RNA_helicase_DEAD_Q_motif"/>
</dbReference>
<dbReference type="GO" id="GO:0003724">
    <property type="term" value="F:RNA helicase activity"/>
    <property type="evidence" value="ECO:0007669"/>
    <property type="project" value="UniProtKB-EC"/>
</dbReference>
<dbReference type="PROSITE" id="PS51195">
    <property type="entry name" value="Q_MOTIF"/>
    <property type="match status" value="1"/>
</dbReference>
<dbReference type="AlphaFoldDB" id="A0A423VW87"/>
<dbReference type="CDD" id="cd18787">
    <property type="entry name" value="SF2_C_DEAD"/>
    <property type="match status" value="1"/>
</dbReference>
<dbReference type="InterPro" id="IPR011545">
    <property type="entry name" value="DEAD/DEAH_box_helicase_dom"/>
</dbReference>
<keyword evidence="14" id="KW-1185">Reference proteome</keyword>
<feature type="compositionally biased region" description="Low complexity" evidence="9">
    <location>
        <begin position="58"/>
        <end position="67"/>
    </location>
</feature>
<dbReference type="InterPro" id="IPR000629">
    <property type="entry name" value="RNA-helicase_DEAD-box_CS"/>
</dbReference>
<dbReference type="PANTHER" id="PTHR47958">
    <property type="entry name" value="ATP-DEPENDENT RNA HELICASE DBP3"/>
    <property type="match status" value="1"/>
</dbReference>
<evidence type="ECO:0000259" key="11">
    <source>
        <dbReference type="PROSITE" id="PS51194"/>
    </source>
</evidence>
<proteinExistence type="inferred from homology"/>
<feature type="compositionally biased region" description="Gly residues" evidence="9">
    <location>
        <begin position="582"/>
        <end position="611"/>
    </location>
</feature>
<evidence type="ECO:0000313" key="14">
    <source>
        <dbReference type="Proteomes" id="UP000284375"/>
    </source>
</evidence>
<evidence type="ECO:0000256" key="5">
    <source>
        <dbReference type="ARBA" id="ARBA00022840"/>
    </source>
</evidence>
<dbReference type="STRING" id="252740.A0A423VW87"/>
<comment type="catalytic activity">
    <reaction evidence="6">
        <text>ATP + H2O = ADP + phosphate + H(+)</text>
        <dbReference type="Rhea" id="RHEA:13065"/>
        <dbReference type="ChEBI" id="CHEBI:15377"/>
        <dbReference type="ChEBI" id="CHEBI:15378"/>
        <dbReference type="ChEBI" id="CHEBI:30616"/>
        <dbReference type="ChEBI" id="CHEBI:43474"/>
        <dbReference type="ChEBI" id="CHEBI:456216"/>
        <dbReference type="EC" id="3.6.4.13"/>
    </reaction>
</comment>
<keyword evidence="4 8" id="KW-0347">Helicase</keyword>
<evidence type="ECO:0000256" key="1">
    <source>
        <dbReference type="ARBA" id="ARBA00012552"/>
    </source>
</evidence>
<dbReference type="EC" id="3.6.4.13" evidence="1"/>
<feature type="domain" description="Helicase ATP-binding" evidence="10">
    <location>
        <begin position="182"/>
        <end position="376"/>
    </location>
</feature>
<dbReference type="GO" id="GO:0005524">
    <property type="term" value="F:ATP binding"/>
    <property type="evidence" value="ECO:0007669"/>
    <property type="project" value="UniProtKB-KW"/>
</dbReference>
<evidence type="ECO:0000259" key="10">
    <source>
        <dbReference type="PROSITE" id="PS51192"/>
    </source>
</evidence>
<feature type="compositionally biased region" description="Polar residues" evidence="9">
    <location>
        <begin position="15"/>
        <end position="38"/>
    </location>
</feature>
<dbReference type="SUPFAM" id="SSF52540">
    <property type="entry name" value="P-loop containing nucleoside triphosphate hydrolases"/>
    <property type="match status" value="1"/>
</dbReference>
<evidence type="ECO:0000256" key="3">
    <source>
        <dbReference type="ARBA" id="ARBA00022801"/>
    </source>
</evidence>
<dbReference type="GO" id="GO:0016787">
    <property type="term" value="F:hydrolase activity"/>
    <property type="evidence" value="ECO:0007669"/>
    <property type="project" value="UniProtKB-KW"/>
</dbReference>
<evidence type="ECO:0000259" key="12">
    <source>
        <dbReference type="PROSITE" id="PS51195"/>
    </source>
</evidence>
<accession>A0A423VW87</accession>
<dbReference type="EMBL" id="LJZO01000024">
    <property type="protein sequence ID" value="ROV95348.1"/>
    <property type="molecule type" value="Genomic_DNA"/>
</dbReference>
<evidence type="ECO:0000256" key="7">
    <source>
        <dbReference type="PROSITE-ProRule" id="PRU00552"/>
    </source>
</evidence>
<dbReference type="OrthoDB" id="196131at2759"/>
<feature type="domain" description="DEAD-box RNA helicase Q" evidence="12">
    <location>
        <begin position="151"/>
        <end position="179"/>
    </location>
</feature>
<name>A0A423VW87_CYTCH</name>
<evidence type="ECO:0000256" key="4">
    <source>
        <dbReference type="ARBA" id="ARBA00022806"/>
    </source>
</evidence>
<organism evidence="13 14">
    <name type="scientific">Cytospora chrysosperma</name>
    <name type="common">Cytospora canker fungus</name>
    <name type="synonym">Sphaeria chrysosperma</name>
    <dbReference type="NCBI Taxonomy" id="252740"/>
    <lineage>
        <taxon>Eukaryota</taxon>
        <taxon>Fungi</taxon>
        <taxon>Dikarya</taxon>
        <taxon>Ascomycota</taxon>
        <taxon>Pezizomycotina</taxon>
        <taxon>Sordariomycetes</taxon>
        <taxon>Sordariomycetidae</taxon>
        <taxon>Diaporthales</taxon>
        <taxon>Cytosporaceae</taxon>
        <taxon>Cytospora</taxon>
    </lineage>
</organism>
<evidence type="ECO:0000256" key="8">
    <source>
        <dbReference type="RuleBase" id="RU000492"/>
    </source>
</evidence>
<feature type="compositionally biased region" description="Gly residues" evidence="9">
    <location>
        <begin position="619"/>
        <end position="637"/>
    </location>
</feature>
<comment type="caution">
    <text evidence="13">The sequence shown here is derived from an EMBL/GenBank/DDBJ whole genome shotgun (WGS) entry which is preliminary data.</text>
</comment>
<evidence type="ECO:0000256" key="2">
    <source>
        <dbReference type="ARBA" id="ARBA00022741"/>
    </source>
</evidence>
<dbReference type="PROSITE" id="PS51194">
    <property type="entry name" value="HELICASE_CTER"/>
    <property type="match status" value="1"/>
</dbReference>
<dbReference type="InterPro" id="IPR014001">
    <property type="entry name" value="Helicase_ATP-bd"/>
</dbReference>
<dbReference type="PROSITE" id="PS00039">
    <property type="entry name" value="DEAD_ATP_HELICASE"/>
    <property type="match status" value="1"/>
</dbReference>
<dbReference type="GO" id="GO:0003676">
    <property type="term" value="F:nucleic acid binding"/>
    <property type="evidence" value="ECO:0007669"/>
    <property type="project" value="InterPro"/>
</dbReference>
<gene>
    <name evidence="13" type="ORF">VSDG_06037</name>
</gene>
<keyword evidence="5 8" id="KW-0067">ATP-binding</keyword>
<keyword evidence="2 8" id="KW-0547">Nucleotide-binding</keyword>
<dbReference type="Pfam" id="PF00271">
    <property type="entry name" value="Helicase_C"/>
    <property type="match status" value="1"/>
</dbReference>
<dbReference type="SMART" id="SM00487">
    <property type="entry name" value="DEXDc"/>
    <property type="match status" value="1"/>
</dbReference>
<reference evidence="13 14" key="1">
    <citation type="submission" date="2015-09" db="EMBL/GenBank/DDBJ databases">
        <title>Host preference determinants of Valsa canker pathogens revealed by comparative genomics.</title>
        <authorList>
            <person name="Yin Z."/>
            <person name="Huang L."/>
        </authorList>
    </citation>
    <scope>NUCLEOTIDE SEQUENCE [LARGE SCALE GENOMIC DNA]</scope>
    <source>
        <strain evidence="13 14">YSFL</strain>
    </source>
</reference>
<keyword evidence="3 8" id="KW-0378">Hydrolase</keyword>
<dbReference type="PROSITE" id="PS51192">
    <property type="entry name" value="HELICASE_ATP_BIND_1"/>
    <property type="match status" value="1"/>
</dbReference>
<feature type="domain" description="Helicase C-terminal" evidence="11">
    <location>
        <begin position="388"/>
        <end position="552"/>
    </location>
</feature>
<evidence type="ECO:0000313" key="13">
    <source>
        <dbReference type="EMBL" id="ROV95348.1"/>
    </source>
</evidence>
<dbReference type="Gene3D" id="3.40.50.300">
    <property type="entry name" value="P-loop containing nucleotide triphosphate hydrolases"/>
    <property type="match status" value="2"/>
</dbReference>
<feature type="region of interest" description="Disordered" evidence="9">
    <location>
        <begin position="576"/>
        <end position="637"/>
    </location>
</feature>